<feature type="region of interest" description="Disordered" evidence="2">
    <location>
        <begin position="313"/>
        <end position="356"/>
    </location>
</feature>
<gene>
    <name evidence="3" type="ORF">MHA02_18960</name>
</gene>
<protein>
    <submittedName>
        <fullName evidence="3">Uncharacterized protein</fullName>
    </submittedName>
</protein>
<accession>A0A512IPE3</accession>
<name>A0A512IPE3_9HYPH</name>
<feature type="compositionally biased region" description="Basic and acidic residues" evidence="2">
    <location>
        <begin position="313"/>
        <end position="341"/>
    </location>
</feature>
<proteinExistence type="predicted"/>
<sequence>MKATAKLASTLAALVGVARAKETTVSKVEAALIEAREQVASANREHDAAERAYESGLLDESAAALAKLLDRKASAVIERDRAAALVKALENRLAEARAAESRAEREAVHRDAVAKADAIKARFADEYRHHAGAIRNLLRDLAEAETARLQANPLQQEFGRIEPVEDAIRGAQWEPEEIVSSEVVTLWCMDGRTEPLPADKQRDVRPRGNSELHRGLLPSTASGQCSPTAGQWECTQRQYRRVVVREASRSSTADSLLQAVHLPGLHHLAEHYVTSETWRSPDTALAHLSRERPADPVIARPVVERFELIPEPPAEREAVVPFPKREPDPAPRTPSARETRAQHTPSKIMAADRLAG</sequence>
<comment type="caution">
    <text evidence="3">The sequence shown here is derived from an EMBL/GenBank/DDBJ whole genome shotgun (WGS) entry which is preliminary data.</text>
</comment>
<keyword evidence="4" id="KW-1185">Reference proteome</keyword>
<feature type="coiled-coil region" evidence="1">
    <location>
        <begin position="25"/>
        <end position="52"/>
    </location>
</feature>
<evidence type="ECO:0000313" key="4">
    <source>
        <dbReference type="Proteomes" id="UP000321258"/>
    </source>
</evidence>
<dbReference type="Proteomes" id="UP000321258">
    <property type="component" value="Unassembled WGS sequence"/>
</dbReference>
<feature type="coiled-coil region" evidence="1">
    <location>
        <begin position="79"/>
        <end position="106"/>
    </location>
</feature>
<evidence type="ECO:0000256" key="2">
    <source>
        <dbReference type="SAM" id="MobiDB-lite"/>
    </source>
</evidence>
<organism evidence="3 4">
    <name type="scientific">Methylobacterium haplocladii</name>
    <dbReference type="NCBI Taxonomy" id="1176176"/>
    <lineage>
        <taxon>Bacteria</taxon>
        <taxon>Pseudomonadati</taxon>
        <taxon>Pseudomonadota</taxon>
        <taxon>Alphaproteobacteria</taxon>
        <taxon>Hyphomicrobiales</taxon>
        <taxon>Methylobacteriaceae</taxon>
        <taxon>Methylobacterium</taxon>
    </lineage>
</organism>
<reference evidence="3 4" key="1">
    <citation type="submission" date="2019-07" db="EMBL/GenBank/DDBJ databases">
        <title>Whole genome shotgun sequence of Methylobacterium haplocladii NBRC 107714.</title>
        <authorList>
            <person name="Hosoyama A."/>
            <person name="Uohara A."/>
            <person name="Ohji S."/>
            <person name="Ichikawa N."/>
        </authorList>
    </citation>
    <scope>NUCLEOTIDE SEQUENCE [LARGE SCALE GENOMIC DNA]</scope>
    <source>
        <strain evidence="3 4">NBRC 107714</strain>
    </source>
</reference>
<evidence type="ECO:0000256" key="1">
    <source>
        <dbReference type="SAM" id="Coils"/>
    </source>
</evidence>
<evidence type="ECO:0000313" key="3">
    <source>
        <dbReference type="EMBL" id="GEO99508.1"/>
    </source>
</evidence>
<dbReference type="OrthoDB" id="7997415at2"/>
<dbReference type="RefSeq" id="WP_147078396.1">
    <property type="nucleotide sequence ID" value="NZ_BJZT01000018.1"/>
</dbReference>
<dbReference type="AlphaFoldDB" id="A0A512IPE3"/>
<dbReference type="EMBL" id="BJZT01000018">
    <property type="protein sequence ID" value="GEO99508.1"/>
    <property type="molecule type" value="Genomic_DNA"/>
</dbReference>
<keyword evidence="1" id="KW-0175">Coiled coil</keyword>